<evidence type="ECO:0000259" key="7">
    <source>
        <dbReference type="Pfam" id="PF08281"/>
    </source>
</evidence>
<evidence type="ECO:0000256" key="5">
    <source>
        <dbReference type="ARBA" id="ARBA00023163"/>
    </source>
</evidence>
<dbReference type="InterPro" id="IPR013249">
    <property type="entry name" value="RNA_pol_sigma70_r4_t2"/>
</dbReference>
<protein>
    <submittedName>
        <fullName evidence="8">Sigma-70 family RNA polymerase sigma factor</fullName>
    </submittedName>
</protein>
<dbReference type="InterPro" id="IPR013324">
    <property type="entry name" value="RNA_pol_sigma_r3/r4-like"/>
</dbReference>
<evidence type="ECO:0000256" key="1">
    <source>
        <dbReference type="ARBA" id="ARBA00010641"/>
    </source>
</evidence>
<dbReference type="Pfam" id="PF08281">
    <property type="entry name" value="Sigma70_r4_2"/>
    <property type="match status" value="1"/>
</dbReference>
<reference evidence="8" key="1">
    <citation type="journal article" date="2020" name="mSystems">
        <title>Genome- and Community-Level Interaction Insights into Carbon Utilization and Element Cycling Functions of Hydrothermarchaeota in Hydrothermal Sediment.</title>
        <authorList>
            <person name="Zhou Z."/>
            <person name="Liu Y."/>
            <person name="Xu W."/>
            <person name="Pan J."/>
            <person name="Luo Z.H."/>
            <person name="Li M."/>
        </authorList>
    </citation>
    <scope>NUCLEOTIDE SEQUENCE [LARGE SCALE GENOMIC DNA]</scope>
    <source>
        <strain evidence="8">SpSt-508</strain>
    </source>
</reference>
<sequence length="184" mass="20876">MVSDTNPDGTEFPPCDPPRLLTEHERWLRTVLLARSGEPCAVSELFQEVAMAVLRHPPTHIPAARRAAWLYGVAVRTAVMYRRTAGRRRRLHNRLAAVTAPQGAPDPLHWLLAHERQQLVRQALDELGPKDREVLLLKYTEDWSYVEIADHLGMSISAVEARLHRARSRLRVALAARHVVEVNV</sequence>
<dbReference type="PANTHER" id="PTHR43133:SF8">
    <property type="entry name" value="RNA POLYMERASE SIGMA FACTOR HI_1459-RELATED"/>
    <property type="match status" value="1"/>
</dbReference>
<dbReference type="EMBL" id="DSVQ01000006">
    <property type="protein sequence ID" value="HGT38182.1"/>
    <property type="molecule type" value="Genomic_DNA"/>
</dbReference>
<dbReference type="SUPFAM" id="SSF88659">
    <property type="entry name" value="Sigma3 and sigma4 domains of RNA polymerase sigma factors"/>
    <property type="match status" value="1"/>
</dbReference>
<dbReference type="Gene3D" id="1.10.1740.10">
    <property type="match status" value="1"/>
</dbReference>
<evidence type="ECO:0000256" key="2">
    <source>
        <dbReference type="ARBA" id="ARBA00023015"/>
    </source>
</evidence>
<organism evidence="8">
    <name type="scientific">Schlesneria paludicola</name>
    <dbReference type="NCBI Taxonomy" id="360056"/>
    <lineage>
        <taxon>Bacteria</taxon>
        <taxon>Pseudomonadati</taxon>
        <taxon>Planctomycetota</taxon>
        <taxon>Planctomycetia</taxon>
        <taxon>Planctomycetales</taxon>
        <taxon>Planctomycetaceae</taxon>
        <taxon>Schlesneria</taxon>
    </lineage>
</organism>
<dbReference type="InterPro" id="IPR013325">
    <property type="entry name" value="RNA_pol_sigma_r2"/>
</dbReference>
<keyword evidence="3" id="KW-0731">Sigma factor</keyword>
<evidence type="ECO:0000259" key="6">
    <source>
        <dbReference type="Pfam" id="PF04542"/>
    </source>
</evidence>
<dbReference type="InterPro" id="IPR007627">
    <property type="entry name" value="RNA_pol_sigma70_r2"/>
</dbReference>
<dbReference type="CDD" id="cd06171">
    <property type="entry name" value="Sigma70_r4"/>
    <property type="match status" value="1"/>
</dbReference>
<comment type="similarity">
    <text evidence="1">Belongs to the sigma-70 factor family. ECF subfamily.</text>
</comment>
<keyword evidence="2" id="KW-0805">Transcription regulation</keyword>
<keyword evidence="5" id="KW-0804">Transcription</keyword>
<comment type="caution">
    <text evidence="8">The sequence shown here is derived from an EMBL/GenBank/DDBJ whole genome shotgun (WGS) entry which is preliminary data.</text>
</comment>
<dbReference type="NCBIfam" id="TIGR02937">
    <property type="entry name" value="sigma70-ECF"/>
    <property type="match status" value="1"/>
</dbReference>
<gene>
    <name evidence="8" type="ORF">ENS64_02775</name>
</gene>
<evidence type="ECO:0000256" key="3">
    <source>
        <dbReference type="ARBA" id="ARBA00023082"/>
    </source>
</evidence>
<dbReference type="AlphaFoldDB" id="A0A7C4LIU4"/>
<dbReference type="InterPro" id="IPR014284">
    <property type="entry name" value="RNA_pol_sigma-70_dom"/>
</dbReference>
<dbReference type="SUPFAM" id="SSF88946">
    <property type="entry name" value="Sigma2 domain of RNA polymerase sigma factors"/>
    <property type="match status" value="1"/>
</dbReference>
<accession>A0A7C4LIU4</accession>
<dbReference type="GO" id="GO:0016987">
    <property type="term" value="F:sigma factor activity"/>
    <property type="evidence" value="ECO:0007669"/>
    <property type="project" value="UniProtKB-KW"/>
</dbReference>
<proteinExistence type="inferred from homology"/>
<dbReference type="Pfam" id="PF04542">
    <property type="entry name" value="Sigma70_r2"/>
    <property type="match status" value="1"/>
</dbReference>
<evidence type="ECO:0000313" key="8">
    <source>
        <dbReference type="EMBL" id="HGT38182.1"/>
    </source>
</evidence>
<keyword evidence="4" id="KW-0238">DNA-binding</keyword>
<feature type="domain" description="RNA polymerase sigma factor 70 region 4 type 2" evidence="7">
    <location>
        <begin position="118"/>
        <end position="170"/>
    </location>
</feature>
<feature type="domain" description="RNA polymerase sigma-70 region 2" evidence="6">
    <location>
        <begin position="20"/>
        <end position="88"/>
    </location>
</feature>
<dbReference type="PANTHER" id="PTHR43133">
    <property type="entry name" value="RNA POLYMERASE ECF-TYPE SIGMA FACTO"/>
    <property type="match status" value="1"/>
</dbReference>
<name>A0A7C4LIU4_9PLAN</name>
<dbReference type="InterPro" id="IPR036388">
    <property type="entry name" value="WH-like_DNA-bd_sf"/>
</dbReference>
<dbReference type="GO" id="GO:0003677">
    <property type="term" value="F:DNA binding"/>
    <property type="evidence" value="ECO:0007669"/>
    <property type="project" value="UniProtKB-KW"/>
</dbReference>
<dbReference type="GO" id="GO:0006352">
    <property type="term" value="P:DNA-templated transcription initiation"/>
    <property type="evidence" value="ECO:0007669"/>
    <property type="project" value="InterPro"/>
</dbReference>
<dbReference type="InterPro" id="IPR039425">
    <property type="entry name" value="RNA_pol_sigma-70-like"/>
</dbReference>
<evidence type="ECO:0000256" key="4">
    <source>
        <dbReference type="ARBA" id="ARBA00023125"/>
    </source>
</evidence>
<dbReference type="Gene3D" id="1.10.10.10">
    <property type="entry name" value="Winged helix-like DNA-binding domain superfamily/Winged helix DNA-binding domain"/>
    <property type="match status" value="1"/>
</dbReference>